<gene>
    <name evidence="2" type="ORF">JI746_16115</name>
</gene>
<dbReference type="EMBL" id="JAEQND010000008">
    <property type="protein sequence ID" value="MBL0426641.1"/>
    <property type="molecule type" value="Genomic_DNA"/>
</dbReference>
<dbReference type="Proteomes" id="UP000622707">
    <property type="component" value="Unassembled WGS sequence"/>
</dbReference>
<name>A0ABS1JR67_9BURK</name>
<organism evidence="2 3">
    <name type="scientific">Ramlibacter alkalitolerans</name>
    <dbReference type="NCBI Taxonomy" id="2039631"/>
    <lineage>
        <taxon>Bacteria</taxon>
        <taxon>Pseudomonadati</taxon>
        <taxon>Pseudomonadota</taxon>
        <taxon>Betaproteobacteria</taxon>
        <taxon>Burkholderiales</taxon>
        <taxon>Comamonadaceae</taxon>
        <taxon>Ramlibacter</taxon>
    </lineage>
</organism>
<proteinExistence type="predicted"/>
<sequence>MVRAPSRFIQGILEWCDGSRDLEALACTAESRWGKSRFPSFVEAMLEAGVLLDEVAARARASSIAWAGAGVPLHREQLEDLARALALPHLPPGSGSKEAGDLEMLLIVREPGACFAATLYGIATTGDSCAGLNRLAGVDASAHRAFCDPLLFEQCSAVLVLAAAGGAAQRAVDGSLRAALLRAGGMADRAQRWAAGRGFSYVPDVAFEDKLAGICRLQLARPVHVGAFVTGQPQGEAAGAVSVSWQDSEAHAGLSIAKATSANAPGVVAWGRAYDPRTALSKSVSELAERLATRQALPCIEATAAELARPVLPTAFARYSERQYADRSLGVSPFVAAERIRWVEGREWPSGDAVWLPADCVSAAIAASAASGKRLMRVGSSGCAADADIEIALQRALHEVIERDAFARHWLAQSGGRAVDPASLPAQLATRMATLASLGCETSVACTTLGLGPTILVLIRNDRLGFACLGGASDSSATRATERAFIEAEFAALARCHGARTTPVRPRDVCLPEHHASVFAQRAFFRRADVLVAQGQRPIRLDQLDWPVSVQERLQGAGRHVAAYWVELPSTASPAQLDGRPVRTVRALIAGCVPLAFGYGALPERMVTHEVTQRARFPHPLP</sequence>
<dbReference type="RefSeq" id="WP_201690859.1">
    <property type="nucleotide sequence ID" value="NZ_JAEQND010000008.1"/>
</dbReference>
<dbReference type="PANTHER" id="PTHR37809:SF1">
    <property type="entry name" value="RIBOSOMAL PROTEIN S12 METHYLTHIOTRANSFERASE ACCESSORY FACTOR YCAO"/>
    <property type="match status" value="1"/>
</dbReference>
<evidence type="ECO:0000259" key="1">
    <source>
        <dbReference type="PROSITE" id="PS51664"/>
    </source>
</evidence>
<dbReference type="Gene3D" id="3.30.1330.230">
    <property type="match status" value="1"/>
</dbReference>
<accession>A0ABS1JR67</accession>
<reference evidence="2 3" key="1">
    <citation type="journal article" date="2017" name="Int. J. Syst. Evol. Microbiol.">
        <title>Ramlibacter alkalitolerans sp. nov., alkali-tolerant bacterium isolated from soil of ginseng.</title>
        <authorList>
            <person name="Lee D.H."/>
            <person name="Cha C.J."/>
        </authorList>
    </citation>
    <scope>NUCLEOTIDE SEQUENCE [LARGE SCALE GENOMIC DNA]</scope>
    <source>
        <strain evidence="2 3">KACC 19305</strain>
    </source>
</reference>
<dbReference type="InterPro" id="IPR003776">
    <property type="entry name" value="YcaO-like_dom"/>
</dbReference>
<dbReference type="PANTHER" id="PTHR37809">
    <property type="entry name" value="RIBOSOMAL PROTEIN S12 METHYLTHIOTRANSFERASE ACCESSORY FACTOR YCAO"/>
    <property type="match status" value="1"/>
</dbReference>
<evidence type="ECO:0000313" key="2">
    <source>
        <dbReference type="EMBL" id="MBL0426641.1"/>
    </source>
</evidence>
<comment type="caution">
    <text evidence="2">The sequence shown here is derived from an EMBL/GenBank/DDBJ whole genome shotgun (WGS) entry which is preliminary data.</text>
</comment>
<keyword evidence="3" id="KW-1185">Reference proteome</keyword>
<evidence type="ECO:0000313" key="3">
    <source>
        <dbReference type="Proteomes" id="UP000622707"/>
    </source>
</evidence>
<protein>
    <submittedName>
        <fullName evidence="2">YcaO-like family protein</fullName>
    </submittedName>
</protein>
<feature type="domain" description="YcaO" evidence="1">
    <location>
        <begin position="271"/>
        <end position="622"/>
    </location>
</feature>
<dbReference type="Pfam" id="PF02624">
    <property type="entry name" value="YcaO"/>
    <property type="match status" value="1"/>
</dbReference>
<dbReference type="PROSITE" id="PS51664">
    <property type="entry name" value="YCAO"/>
    <property type="match status" value="1"/>
</dbReference>